<feature type="domain" description="Alpha-D-phosphohexomutase alpha/beta/alpha" evidence="8">
    <location>
        <begin position="224"/>
        <end position="312"/>
    </location>
</feature>
<dbReference type="AlphaFoldDB" id="A0A1S9I0T6"/>
<dbReference type="InterPro" id="IPR005844">
    <property type="entry name" value="A-D-PHexomutase_a/b/a-I"/>
</dbReference>
<evidence type="ECO:0000313" key="13">
    <source>
        <dbReference type="Proteomes" id="UP000190256"/>
    </source>
</evidence>
<gene>
    <name evidence="10" type="ORF">BS637_11375</name>
    <name evidence="11" type="ORF">BS638_13305</name>
</gene>
<dbReference type="STRING" id="1962263.BS637_11375"/>
<keyword evidence="3" id="KW-0479">Metal-binding</keyword>
<name>A0A1S9I0T6_9CLOT</name>
<dbReference type="PANTHER" id="PTHR45745:SF1">
    <property type="entry name" value="PHOSPHOGLUCOMUTASE 2B-RELATED"/>
    <property type="match status" value="1"/>
</dbReference>
<sequence>MSYREVYNSWINSSFLNKKEKEELKNIYDEDEIKDRFYKDLSFGTGGIRGLVGLGTNRINRYTVAKTTQGLANYLMHSFKEKSISVAIAYDCRNDSFDLAKITSEVLCSNDIKVHIFSDIMCTPILSYVVRELKCKAGIVITASHNTSEYNGYKVYNHNGNQITDMEAKNIFEYISKVKNLSNIKYMNIENAKEKFLYNFVPTEVLNKYFLNVKNLALRKDIIKKYGSDLKILYTPLHGTGKFPVRKALKECGYNNIFVVKEQEEPNGDFPTVKYPNPEDPKSFYVSLKEAKNINPDIIIATDPDCDRVGVMVKEHNEEYVALNGNELGIILTNYILSALEEEKGIPKNSVILKTIVTTDMVKNICKDYGVKVEEVLTGFKYIGEKIEEFKSNGQNKFIFGFEESYGYLFGDFVREKDGIISSTLICEMALYYKIQNKNLYDVLKELYDKYGYYKERLISMEFKGEEGNRKIENIINKLRVYDLKTIFNEKILAKEDYKIGVKMIMNEKKEYINGFPKSNVLKFYLNNNTNFVVRPSGTEPKLKIYLSSVDKTSKDAEIKINNLEKNIKNMIKKF</sequence>
<feature type="domain" description="Alpha-D-phosphohexomutase alpha/beta/alpha" evidence="7">
    <location>
        <begin position="42"/>
        <end position="179"/>
    </location>
</feature>
<dbReference type="Pfam" id="PF02878">
    <property type="entry name" value="PGM_PMM_I"/>
    <property type="match status" value="1"/>
</dbReference>
<dbReference type="CDD" id="cd05799">
    <property type="entry name" value="PGM2"/>
    <property type="match status" value="1"/>
</dbReference>
<keyword evidence="5" id="KW-0413">Isomerase</keyword>
<dbReference type="Pfam" id="PF02879">
    <property type="entry name" value="PGM_PMM_II"/>
    <property type="match status" value="1"/>
</dbReference>
<proteinExistence type="inferred from homology"/>
<evidence type="ECO:0000313" key="10">
    <source>
        <dbReference type="EMBL" id="OOO61531.1"/>
    </source>
</evidence>
<keyword evidence="4" id="KW-0460">Magnesium</keyword>
<dbReference type="GO" id="GO:0006166">
    <property type="term" value="P:purine ribonucleoside salvage"/>
    <property type="evidence" value="ECO:0007669"/>
    <property type="project" value="TreeGrafter"/>
</dbReference>
<dbReference type="EMBL" id="MRAD01000012">
    <property type="protein sequence ID" value="OOO61531.1"/>
    <property type="molecule type" value="Genomic_DNA"/>
</dbReference>
<reference evidence="10 12" key="1">
    <citation type="submission" date="2016-12" db="EMBL/GenBank/DDBJ databases">
        <title>Clostridium tepidum sp. nov., a close relative of Clostridium sporogenes and Clostridium botulinum Group I.</title>
        <authorList>
            <person name="Dobritsa A.P."/>
            <person name="Kutumbaka K."/>
            <person name="Werner K."/>
            <person name="Samadpour M."/>
        </authorList>
    </citation>
    <scope>NUCLEOTIDE SEQUENCE [LARGE SCALE GENOMIC DNA]</scope>
    <source>
        <strain evidence="10 12">PE</strain>
    </source>
</reference>
<dbReference type="OrthoDB" id="9806956at2"/>
<dbReference type="InterPro" id="IPR005845">
    <property type="entry name" value="A-D-PHexomutase_a/b/a-II"/>
</dbReference>
<evidence type="ECO:0000256" key="6">
    <source>
        <dbReference type="SAM" id="Coils"/>
    </source>
</evidence>
<feature type="domain" description="Alpha-D-phosphohexomutase alpha/beta/alpha" evidence="9">
    <location>
        <begin position="324"/>
        <end position="451"/>
    </location>
</feature>
<dbReference type="EMBL" id="MRAE01000058">
    <property type="protein sequence ID" value="OOO63835.1"/>
    <property type="molecule type" value="Genomic_DNA"/>
</dbReference>
<evidence type="ECO:0000313" key="12">
    <source>
        <dbReference type="Proteomes" id="UP000190206"/>
    </source>
</evidence>
<evidence type="ECO:0000259" key="7">
    <source>
        <dbReference type="Pfam" id="PF02878"/>
    </source>
</evidence>
<feature type="coiled-coil region" evidence="6">
    <location>
        <begin position="547"/>
        <end position="574"/>
    </location>
</feature>
<dbReference type="InterPro" id="IPR016055">
    <property type="entry name" value="A-D-PHexomutase_a/b/a-I/II/III"/>
</dbReference>
<dbReference type="Gene3D" id="3.30.310.50">
    <property type="entry name" value="Alpha-D-phosphohexomutase, C-terminal domain"/>
    <property type="match status" value="1"/>
</dbReference>
<evidence type="ECO:0000313" key="11">
    <source>
        <dbReference type="EMBL" id="OOO63835.1"/>
    </source>
</evidence>
<dbReference type="Proteomes" id="UP000190256">
    <property type="component" value="Unassembled WGS sequence"/>
</dbReference>
<dbReference type="Gene3D" id="3.40.120.10">
    <property type="entry name" value="Alpha-D-Glucose-1,6-Bisphosphate, subunit A, domain 3"/>
    <property type="match status" value="3"/>
</dbReference>
<evidence type="ECO:0000256" key="5">
    <source>
        <dbReference type="ARBA" id="ARBA00023235"/>
    </source>
</evidence>
<comment type="caution">
    <text evidence="11">The sequence shown here is derived from an EMBL/GenBank/DDBJ whole genome shotgun (WGS) entry which is preliminary data.</text>
</comment>
<dbReference type="SUPFAM" id="SSF53738">
    <property type="entry name" value="Phosphoglucomutase, first 3 domains"/>
    <property type="match status" value="3"/>
</dbReference>
<keyword evidence="12" id="KW-1185">Reference proteome</keyword>
<organism evidence="11 13">
    <name type="scientific">Clostridium tepidum</name>
    <dbReference type="NCBI Taxonomy" id="1962263"/>
    <lineage>
        <taxon>Bacteria</taxon>
        <taxon>Bacillati</taxon>
        <taxon>Bacillota</taxon>
        <taxon>Clostridia</taxon>
        <taxon>Eubacteriales</taxon>
        <taxon>Clostridiaceae</taxon>
        <taxon>Clostridium</taxon>
    </lineage>
</organism>
<dbReference type="InterPro" id="IPR005846">
    <property type="entry name" value="A-D-PHexomutase_a/b/a-III"/>
</dbReference>
<dbReference type="RefSeq" id="WP_078024941.1">
    <property type="nucleotide sequence ID" value="NZ_JADPGM010000017.1"/>
</dbReference>
<keyword evidence="6" id="KW-0175">Coiled coil</keyword>
<keyword evidence="2" id="KW-0597">Phosphoprotein</keyword>
<dbReference type="GO" id="GO:0008973">
    <property type="term" value="F:phosphopentomutase activity"/>
    <property type="evidence" value="ECO:0007669"/>
    <property type="project" value="TreeGrafter"/>
</dbReference>
<reference evidence="11 13" key="2">
    <citation type="submission" date="2016-12" db="EMBL/GenBank/DDBJ databases">
        <title>Clostridium tepidum sp. nov., a close relative of Clostridium sporogenes and Clostridium botulinum Group I.</title>
        <authorList>
            <person name="Dobritsa A.P."/>
            <person name="Kutumbaka K.K."/>
            <person name="Werner K."/>
            <person name="Wiedmann M."/>
            <person name="Asmus A."/>
            <person name="Samadpour M."/>
        </authorList>
    </citation>
    <scope>NUCLEOTIDE SEQUENCE [LARGE SCALE GENOMIC DNA]</scope>
    <source>
        <strain evidence="11 13">IEH 97212</strain>
    </source>
</reference>
<dbReference type="InterPro" id="IPR036900">
    <property type="entry name" value="A-D-PHexomutase_C_sf"/>
</dbReference>
<dbReference type="Pfam" id="PF02880">
    <property type="entry name" value="PGM_PMM_III"/>
    <property type="match status" value="1"/>
</dbReference>
<evidence type="ECO:0000259" key="9">
    <source>
        <dbReference type="Pfam" id="PF02880"/>
    </source>
</evidence>
<accession>A0A1S9I0T6</accession>
<evidence type="ECO:0000256" key="1">
    <source>
        <dbReference type="ARBA" id="ARBA00010231"/>
    </source>
</evidence>
<comment type="similarity">
    <text evidence="1">Belongs to the phosphohexose mutase family.</text>
</comment>
<dbReference type="SUPFAM" id="SSF55957">
    <property type="entry name" value="Phosphoglucomutase, C-terminal domain"/>
    <property type="match status" value="1"/>
</dbReference>
<dbReference type="GO" id="GO:0046872">
    <property type="term" value="F:metal ion binding"/>
    <property type="evidence" value="ECO:0007669"/>
    <property type="project" value="UniProtKB-KW"/>
</dbReference>
<protein>
    <submittedName>
        <fullName evidence="11">Phosphoglucomutase</fullName>
    </submittedName>
</protein>
<dbReference type="PANTHER" id="PTHR45745">
    <property type="entry name" value="PHOSPHOMANNOMUTASE 45A"/>
    <property type="match status" value="1"/>
</dbReference>
<dbReference type="GO" id="GO:0005975">
    <property type="term" value="P:carbohydrate metabolic process"/>
    <property type="evidence" value="ECO:0007669"/>
    <property type="project" value="InterPro"/>
</dbReference>
<dbReference type="Proteomes" id="UP000190206">
    <property type="component" value="Unassembled WGS sequence"/>
</dbReference>
<evidence type="ECO:0000256" key="4">
    <source>
        <dbReference type="ARBA" id="ARBA00022842"/>
    </source>
</evidence>
<evidence type="ECO:0000259" key="8">
    <source>
        <dbReference type="Pfam" id="PF02879"/>
    </source>
</evidence>
<evidence type="ECO:0000256" key="3">
    <source>
        <dbReference type="ARBA" id="ARBA00022723"/>
    </source>
</evidence>
<evidence type="ECO:0000256" key="2">
    <source>
        <dbReference type="ARBA" id="ARBA00022553"/>
    </source>
</evidence>